<evidence type="ECO:0000313" key="2">
    <source>
        <dbReference type="Proteomes" id="UP000664132"/>
    </source>
</evidence>
<accession>A0A8H7TAG9</accession>
<reference evidence="1" key="1">
    <citation type="submission" date="2021-02" db="EMBL/GenBank/DDBJ databases">
        <title>Genome sequence Cadophora malorum strain M34.</title>
        <authorList>
            <person name="Stefanovic E."/>
            <person name="Vu D."/>
            <person name="Scully C."/>
            <person name="Dijksterhuis J."/>
            <person name="Roader J."/>
            <person name="Houbraken J."/>
        </authorList>
    </citation>
    <scope>NUCLEOTIDE SEQUENCE</scope>
    <source>
        <strain evidence="1">M34</strain>
    </source>
</reference>
<dbReference type="AlphaFoldDB" id="A0A8H7TAG9"/>
<comment type="caution">
    <text evidence="1">The sequence shown here is derived from an EMBL/GenBank/DDBJ whole genome shotgun (WGS) entry which is preliminary data.</text>
</comment>
<dbReference type="Proteomes" id="UP000664132">
    <property type="component" value="Unassembled WGS sequence"/>
</dbReference>
<organism evidence="1 2">
    <name type="scientific">Cadophora malorum</name>
    <dbReference type="NCBI Taxonomy" id="108018"/>
    <lineage>
        <taxon>Eukaryota</taxon>
        <taxon>Fungi</taxon>
        <taxon>Dikarya</taxon>
        <taxon>Ascomycota</taxon>
        <taxon>Pezizomycotina</taxon>
        <taxon>Leotiomycetes</taxon>
        <taxon>Helotiales</taxon>
        <taxon>Ploettnerulaceae</taxon>
        <taxon>Cadophora</taxon>
    </lineage>
</organism>
<gene>
    <name evidence="1" type="ORF">IFR04_011344</name>
</gene>
<keyword evidence="2" id="KW-1185">Reference proteome</keyword>
<dbReference type="EMBL" id="JAFJYH010000219">
    <property type="protein sequence ID" value="KAG4415532.1"/>
    <property type="molecule type" value="Genomic_DNA"/>
</dbReference>
<proteinExistence type="predicted"/>
<sequence length="96" mass="10501">MVSFRARAVMRMVKSPAQAAATQVGAAVAKELEGVGARYLEECAVSERAREGYHGDEGGFEGFTYDEVAEGKCWALSCEQVGWEDSYMWHLIGFSA</sequence>
<name>A0A8H7TAG9_9HELO</name>
<evidence type="ECO:0000313" key="1">
    <source>
        <dbReference type="EMBL" id="KAG4415532.1"/>
    </source>
</evidence>
<protein>
    <submittedName>
        <fullName evidence="1">Uncharacterized protein</fullName>
    </submittedName>
</protein>